<dbReference type="FunFam" id="3.40.30.10:FF:000245">
    <property type="entry name" value="Thioredoxin"/>
    <property type="match status" value="1"/>
</dbReference>
<evidence type="ECO:0000256" key="1">
    <source>
        <dbReference type="ARBA" id="ARBA00022982"/>
    </source>
</evidence>
<comment type="caution">
    <text evidence="5">The sequence shown here is derived from an EMBL/GenBank/DDBJ whole genome shotgun (WGS) entry which is preliminary data.</text>
</comment>
<keyword evidence="1" id="KW-0249">Electron transport</keyword>
<dbReference type="PANTHER" id="PTHR46115">
    <property type="entry name" value="THIOREDOXIN-LIKE PROTEIN 1"/>
    <property type="match status" value="1"/>
</dbReference>
<dbReference type="AlphaFoldDB" id="A0AAD4SVJ2"/>
<proteinExistence type="predicted"/>
<name>A0AAD4SVJ2_9MAGN</name>
<dbReference type="InterPro" id="IPR036249">
    <property type="entry name" value="Thioredoxin-like_sf"/>
</dbReference>
<dbReference type="Pfam" id="PF00085">
    <property type="entry name" value="Thioredoxin"/>
    <property type="match status" value="1"/>
</dbReference>
<protein>
    <recommendedName>
        <fullName evidence="4">Thioredoxin domain-containing protein</fullName>
    </recommendedName>
</protein>
<dbReference type="SUPFAM" id="SSF52833">
    <property type="entry name" value="Thioredoxin-like"/>
    <property type="match status" value="1"/>
</dbReference>
<dbReference type="EMBL" id="JAJJMB010008687">
    <property type="protein sequence ID" value="KAI3921403.1"/>
    <property type="molecule type" value="Genomic_DNA"/>
</dbReference>
<dbReference type="PROSITE" id="PS51352">
    <property type="entry name" value="THIOREDOXIN_2"/>
    <property type="match status" value="1"/>
</dbReference>
<accession>A0AAD4SVJ2</accession>
<reference evidence="5" key="1">
    <citation type="submission" date="2022-04" db="EMBL/GenBank/DDBJ databases">
        <title>A functionally conserved STORR gene fusion in Papaver species that diverged 16.8 million years ago.</title>
        <authorList>
            <person name="Catania T."/>
        </authorList>
    </citation>
    <scope>NUCLEOTIDE SEQUENCE</scope>
    <source>
        <strain evidence="5">S-188037</strain>
    </source>
</reference>
<sequence length="209" mass="23203">MARNSSTALLRSLLLSRKNKPFSSASIKTLTTSTQISSSSSSFGNILDNNQMKPLSSFASTCVPLFSSLYFSSSARSFCSSSSSSASNFVVINSEQGFNNSLKKAQDDKLPTIFYFTAVWCPPCKLISPIIESLSKKYPHVTTFKVDIDQEEIRKKLEELNIMSVPTIHFFQNGKKADEMGFYWVKLAIPILIWVSEGSEFLGAFAKKD</sequence>
<keyword evidence="3" id="KW-0676">Redox-active center</keyword>
<organism evidence="5 6">
    <name type="scientific">Papaver atlanticum</name>
    <dbReference type="NCBI Taxonomy" id="357466"/>
    <lineage>
        <taxon>Eukaryota</taxon>
        <taxon>Viridiplantae</taxon>
        <taxon>Streptophyta</taxon>
        <taxon>Embryophyta</taxon>
        <taxon>Tracheophyta</taxon>
        <taxon>Spermatophyta</taxon>
        <taxon>Magnoliopsida</taxon>
        <taxon>Ranunculales</taxon>
        <taxon>Papaveraceae</taxon>
        <taxon>Papaveroideae</taxon>
        <taxon>Papaver</taxon>
    </lineage>
</organism>
<dbReference type="Gene3D" id="3.40.30.10">
    <property type="entry name" value="Glutaredoxin"/>
    <property type="match status" value="1"/>
</dbReference>
<evidence type="ECO:0000256" key="3">
    <source>
        <dbReference type="ARBA" id="ARBA00023284"/>
    </source>
</evidence>
<keyword evidence="6" id="KW-1185">Reference proteome</keyword>
<evidence type="ECO:0000259" key="4">
    <source>
        <dbReference type="PROSITE" id="PS51352"/>
    </source>
</evidence>
<evidence type="ECO:0000313" key="5">
    <source>
        <dbReference type="EMBL" id="KAI3921403.1"/>
    </source>
</evidence>
<dbReference type="Proteomes" id="UP001202328">
    <property type="component" value="Unassembled WGS sequence"/>
</dbReference>
<gene>
    <name evidence="5" type="ORF">MKW98_013337</name>
</gene>
<dbReference type="CDD" id="cd02947">
    <property type="entry name" value="TRX_family"/>
    <property type="match status" value="1"/>
</dbReference>
<keyword evidence="1" id="KW-0813">Transport</keyword>
<keyword evidence="2" id="KW-1015">Disulfide bond</keyword>
<evidence type="ECO:0000313" key="6">
    <source>
        <dbReference type="Proteomes" id="UP001202328"/>
    </source>
</evidence>
<feature type="domain" description="Thioredoxin" evidence="4">
    <location>
        <begin position="80"/>
        <end position="207"/>
    </location>
</feature>
<evidence type="ECO:0000256" key="2">
    <source>
        <dbReference type="ARBA" id="ARBA00023157"/>
    </source>
</evidence>
<dbReference type="InterPro" id="IPR013766">
    <property type="entry name" value="Thioredoxin_domain"/>
</dbReference>